<dbReference type="Gene3D" id="1.10.10.10">
    <property type="entry name" value="Winged helix-like DNA-binding domain superfamily/Winged helix DNA-binding domain"/>
    <property type="match status" value="1"/>
</dbReference>
<dbReference type="InterPro" id="IPR036388">
    <property type="entry name" value="WH-like_DNA-bd_sf"/>
</dbReference>
<dbReference type="InterPro" id="IPR039422">
    <property type="entry name" value="MarR/SlyA-like"/>
</dbReference>
<accession>A0A1I2UGF7</accession>
<evidence type="ECO:0000313" key="2">
    <source>
        <dbReference type="EMBL" id="SFG74727.1"/>
    </source>
</evidence>
<dbReference type="SUPFAM" id="SSF46785">
    <property type="entry name" value="Winged helix' DNA-binding domain"/>
    <property type="match status" value="1"/>
</dbReference>
<dbReference type="Pfam" id="PF01047">
    <property type="entry name" value="MarR"/>
    <property type="match status" value="1"/>
</dbReference>
<dbReference type="EMBL" id="FOPP01000002">
    <property type="protein sequence ID" value="SFG74727.1"/>
    <property type="molecule type" value="Genomic_DNA"/>
</dbReference>
<dbReference type="GO" id="GO:0003677">
    <property type="term" value="F:DNA binding"/>
    <property type="evidence" value="ECO:0007669"/>
    <property type="project" value="UniProtKB-KW"/>
</dbReference>
<dbReference type="PROSITE" id="PS50995">
    <property type="entry name" value="HTH_MARR_2"/>
    <property type="match status" value="1"/>
</dbReference>
<dbReference type="PRINTS" id="PR00598">
    <property type="entry name" value="HTHMARR"/>
</dbReference>
<reference evidence="2 3" key="1">
    <citation type="submission" date="2016-10" db="EMBL/GenBank/DDBJ databases">
        <authorList>
            <person name="de Groot N.N."/>
        </authorList>
    </citation>
    <scope>NUCLEOTIDE SEQUENCE [LARGE SCALE GENOMIC DNA]</scope>
    <source>
        <strain evidence="2 3">DSM 18684</strain>
    </source>
</reference>
<protein>
    <submittedName>
        <fullName evidence="2">DNA-binding transcriptional regulator, MarR family</fullName>
    </submittedName>
</protein>
<dbReference type="InterPro" id="IPR036390">
    <property type="entry name" value="WH_DNA-bd_sf"/>
</dbReference>
<dbReference type="GO" id="GO:0003700">
    <property type="term" value="F:DNA-binding transcription factor activity"/>
    <property type="evidence" value="ECO:0007669"/>
    <property type="project" value="InterPro"/>
</dbReference>
<dbReference type="OrthoDB" id="763883at2"/>
<keyword evidence="2" id="KW-0238">DNA-binding</keyword>
<dbReference type="InterPro" id="IPR000835">
    <property type="entry name" value="HTH_MarR-typ"/>
</dbReference>
<gene>
    <name evidence="2" type="ORF">SAMN04489864_10282</name>
</gene>
<proteinExistence type="predicted"/>
<dbReference type="AlphaFoldDB" id="A0A1I2UGF7"/>
<evidence type="ECO:0000313" key="3">
    <source>
        <dbReference type="Proteomes" id="UP000199666"/>
    </source>
</evidence>
<dbReference type="GO" id="GO:0006950">
    <property type="term" value="P:response to stress"/>
    <property type="evidence" value="ECO:0007669"/>
    <property type="project" value="TreeGrafter"/>
</dbReference>
<dbReference type="SMART" id="SM00347">
    <property type="entry name" value="HTH_MARR"/>
    <property type="match status" value="1"/>
</dbReference>
<evidence type="ECO:0000259" key="1">
    <source>
        <dbReference type="PROSITE" id="PS50995"/>
    </source>
</evidence>
<sequence>MELKKEVKSSKFENVFQQALVNIFFTYHWSNQRVKEAFNPYNITQQQFNILRILRGQYPHPCTINLLKSRIIDKLSDVSRIVERLVQKGYIHKNVNNTDKRALDIVISADGLKLLEKLDREIDLSAFIRPNLSEEEAEQLNLLLDKYRG</sequence>
<feature type="domain" description="HTH marR-type" evidence="1">
    <location>
        <begin position="13"/>
        <end position="149"/>
    </location>
</feature>
<keyword evidence="3" id="KW-1185">Reference proteome</keyword>
<dbReference type="PANTHER" id="PTHR33164:SF43">
    <property type="entry name" value="HTH-TYPE TRANSCRIPTIONAL REPRESSOR YETL"/>
    <property type="match status" value="1"/>
</dbReference>
<dbReference type="STRING" id="414048.SAMN04489864_10282"/>
<name>A0A1I2UGF7_9SPHI</name>
<dbReference type="RefSeq" id="WP_090992145.1">
    <property type="nucleotide sequence ID" value="NZ_FOPP01000002.1"/>
</dbReference>
<organism evidence="2 3">
    <name type="scientific">Pedobacter insulae</name>
    <dbReference type="NCBI Taxonomy" id="414048"/>
    <lineage>
        <taxon>Bacteria</taxon>
        <taxon>Pseudomonadati</taxon>
        <taxon>Bacteroidota</taxon>
        <taxon>Sphingobacteriia</taxon>
        <taxon>Sphingobacteriales</taxon>
        <taxon>Sphingobacteriaceae</taxon>
        <taxon>Pedobacter</taxon>
    </lineage>
</organism>
<dbReference type="PANTHER" id="PTHR33164">
    <property type="entry name" value="TRANSCRIPTIONAL REGULATOR, MARR FAMILY"/>
    <property type="match status" value="1"/>
</dbReference>
<dbReference type="Proteomes" id="UP000199666">
    <property type="component" value="Unassembled WGS sequence"/>
</dbReference>